<evidence type="ECO:0000256" key="1">
    <source>
        <dbReference type="SAM" id="SignalP"/>
    </source>
</evidence>
<dbReference type="RefSeq" id="WP_188914711.1">
    <property type="nucleotide sequence ID" value="NZ_BMMF01000012.1"/>
</dbReference>
<gene>
    <name evidence="2" type="ORF">GCM10011322_36590</name>
</gene>
<sequence>MRGRTIIRAAIGLALLLAALVGSPAARAQSDGPIDTLHGLVPALTRCWDAPAGTQGHAVTVRLSLKRDGSLNGEPRITHSELPGDAATGRLFVASVLAALARCLPAPITDGLGGAIAGRPFTLRFVSGRAPEIRT</sequence>
<evidence type="ECO:0008006" key="4">
    <source>
        <dbReference type="Google" id="ProtNLM"/>
    </source>
</evidence>
<name>A0A917V6H6_9HYPH</name>
<comment type="caution">
    <text evidence="2">The sequence shown here is derived from an EMBL/GenBank/DDBJ whole genome shotgun (WGS) entry which is preliminary data.</text>
</comment>
<protein>
    <recommendedName>
        <fullName evidence="4">TonB C-terminal domain-containing protein</fullName>
    </recommendedName>
</protein>
<dbReference type="Proteomes" id="UP000600449">
    <property type="component" value="Unassembled WGS sequence"/>
</dbReference>
<reference evidence="2 3" key="1">
    <citation type="journal article" date="2014" name="Int. J. Syst. Evol. Microbiol.">
        <title>Complete genome sequence of Corynebacterium casei LMG S-19264T (=DSM 44701T), isolated from a smear-ripened cheese.</title>
        <authorList>
            <consortium name="US DOE Joint Genome Institute (JGI-PGF)"/>
            <person name="Walter F."/>
            <person name="Albersmeier A."/>
            <person name="Kalinowski J."/>
            <person name="Ruckert C."/>
        </authorList>
    </citation>
    <scope>NUCLEOTIDE SEQUENCE [LARGE SCALE GENOMIC DNA]</scope>
    <source>
        <strain evidence="2 3">CGMCC 1.9161</strain>
    </source>
</reference>
<dbReference type="AlphaFoldDB" id="A0A917V6H6"/>
<dbReference type="InterPro" id="IPR014587">
    <property type="entry name" value="UCP034077"/>
</dbReference>
<organism evidence="2 3">
    <name type="scientific">Salinarimonas ramus</name>
    <dbReference type="NCBI Taxonomy" id="690164"/>
    <lineage>
        <taxon>Bacteria</taxon>
        <taxon>Pseudomonadati</taxon>
        <taxon>Pseudomonadota</taxon>
        <taxon>Alphaproteobacteria</taxon>
        <taxon>Hyphomicrobiales</taxon>
        <taxon>Salinarimonadaceae</taxon>
        <taxon>Salinarimonas</taxon>
    </lineage>
</organism>
<proteinExistence type="predicted"/>
<evidence type="ECO:0000313" key="2">
    <source>
        <dbReference type="EMBL" id="GGK46176.1"/>
    </source>
</evidence>
<dbReference type="EMBL" id="BMMF01000012">
    <property type="protein sequence ID" value="GGK46176.1"/>
    <property type="molecule type" value="Genomic_DNA"/>
</dbReference>
<feature type="chain" id="PRO_5037011227" description="TonB C-terminal domain-containing protein" evidence="1">
    <location>
        <begin position="29"/>
        <end position="135"/>
    </location>
</feature>
<feature type="signal peptide" evidence="1">
    <location>
        <begin position="1"/>
        <end position="28"/>
    </location>
</feature>
<keyword evidence="3" id="KW-1185">Reference proteome</keyword>
<accession>A0A917V6H6</accession>
<dbReference type="PIRSF" id="PIRSF034077">
    <property type="entry name" value="UCP034077"/>
    <property type="match status" value="1"/>
</dbReference>
<evidence type="ECO:0000313" key="3">
    <source>
        <dbReference type="Proteomes" id="UP000600449"/>
    </source>
</evidence>
<keyword evidence="1" id="KW-0732">Signal</keyword>
<dbReference type="Gene3D" id="3.30.1150.10">
    <property type="match status" value="1"/>
</dbReference>